<dbReference type="GeneID" id="111600185"/>
<feature type="region of interest" description="Disordered" evidence="1">
    <location>
        <begin position="75"/>
        <end position="160"/>
    </location>
</feature>
<evidence type="ECO:0000313" key="2">
    <source>
        <dbReference type="Proteomes" id="UP000504633"/>
    </source>
</evidence>
<feature type="compositionally biased region" description="Polar residues" evidence="1">
    <location>
        <begin position="90"/>
        <end position="108"/>
    </location>
</feature>
<dbReference type="RefSeq" id="XP_023171959.2">
    <property type="nucleotide sequence ID" value="XM_023316191.2"/>
</dbReference>
<evidence type="ECO:0000313" key="3">
    <source>
        <dbReference type="RefSeq" id="XP_023171959.2"/>
    </source>
</evidence>
<dbReference type="OrthoDB" id="7989813at2759"/>
<dbReference type="AlphaFoldDB" id="A0A6J1M1A4"/>
<keyword evidence="2" id="KW-1185">Reference proteome</keyword>
<name>A0A6J1M1A4_DROHY</name>
<dbReference type="KEGG" id="dhe:111600185"/>
<dbReference type="OMA" id="MIRRVQR"/>
<proteinExistence type="predicted"/>
<evidence type="ECO:0000256" key="1">
    <source>
        <dbReference type="SAM" id="MobiDB-lite"/>
    </source>
</evidence>
<sequence>MDKSYYSRSSKSKKDCKERLDCQMAMVGLESTDESALSGKIDPLRPRAEYEKSTQTTIFVCPYCSGDLKAVFQLDRKSRQHQNDKKEKQTQVSSMPSDETPIAEQQPTKVPKKPLTEERTHFEQHSGYHQAAHEGRTKAREQPNPKYVDKQPRCQGQYSSELSKTNLLTHYHKKYTSYEPTSWINKELSPPASDSSTQKPSNKHDQYTAATELDAPRASCTPKQQRNFRKVLTVPLTKNQIPVCNRKQVLFSPSDKELHPAVAEEPTTKLHKYSNYLPTDTKIAHDVSTGKGLAAKQQANDKPKPMRHFGKSKVLAPRQRHATKASPLIDPCRDRTAGNNSRCGKASDPKITRTRNKFVDDLFLFKRLNCNSTPSASSSIFRSINDDMAKLYDLYATGSSETTQAVSGSRKEPPKKDWVEERHHLPSLGLPSPVKDKPVKSTLKKVEARQDLSSIGGLQLTAQDIIDTKVTAPMIRRVQRIYRANLAEQMMLVQELDSIPKLVKDMLENYEEN</sequence>
<gene>
    <name evidence="3" type="primary">LOC111600185</name>
</gene>
<dbReference type="Proteomes" id="UP000504633">
    <property type="component" value="Unplaced"/>
</dbReference>
<feature type="compositionally biased region" description="Basic and acidic residues" evidence="1">
    <location>
        <begin position="114"/>
        <end position="152"/>
    </location>
</feature>
<protein>
    <submittedName>
        <fullName evidence="3">Uncharacterized protein LOC111600185</fullName>
    </submittedName>
</protein>
<feature type="region of interest" description="Disordered" evidence="1">
    <location>
        <begin position="329"/>
        <end position="348"/>
    </location>
</feature>
<organism evidence="2 3">
    <name type="scientific">Drosophila hydei</name>
    <name type="common">Fruit fly</name>
    <dbReference type="NCBI Taxonomy" id="7224"/>
    <lineage>
        <taxon>Eukaryota</taxon>
        <taxon>Metazoa</taxon>
        <taxon>Ecdysozoa</taxon>
        <taxon>Arthropoda</taxon>
        <taxon>Hexapoda</taxon>
        <taxon>Insecta</taxon>
        <taxon>Pterygota</taxon>
        <taxon>Neoptera</taxon>
        <taxon>Endopterygota</taxon>
        <taxon>Diptera</taxon>
        <taxon>Brachycera</taxon>
        <taxon>Muscomorpha</taxon>
        <taxon>Ephydroidea</taxon>
        <taxon>Drosophilidae</taxon>
        <taxon>Drosophila</taxon>
    </lineage>
</organism>
<reference evidence="3" key="1">
    <citation type="submission" date="2025-08" db="UniProtKB">
        <authorList>
            <consortium name="RefSeq"/>
        </authorList>
    </citation>
    <scope>IDENTIFICATION</scope>
    <source>
        <strain evidence="3">15085-1641.00</strain>
        <tissue evidence="3">Whole body</tissue>
    </source>
</reference>
<feature type="compositionally biased region" description="Basic and acidic residues" evidence="1">
    <location>
        <begin position="75"/>
        <end position="89"/>
    </location>
</feature>
<accession>A0A6J1M1A4</accession>
<feature type="region of interest" description="Disordered" evidence="1">
    <location>
        <begin position="184"/>
        <end position="224"/>
    </location>
</feature>